<dbReference type="InParanoid" id="C4VAA6"/>
<dbReference type="HOGENOM" id="CLU_869037_0_0_1"/>
<name>C4VAA6_VAIC1</name>
<organism evidence="1 2">
    <name type="scientific">Vairimorpha ceranae (strain BRL01)</name>
    <name type="common">Microsporidian parasite</name>
    <name type="synonym">Nosema ceranae</name>
    <dbReference type="NCBI Taxonomy" id="578460"/>
    <lineage>
        <taxon>Eukaryota</taxon>
        <taxon>Fungi</taxon>
        <taxon>Fungi incertae sedis</taxon>
        <taxon>Microsporidia</taxon>
        <taxon>Nosematidae</taxon>
        <taxon>Vairimorpha</taxon>
    </lineage>
</organism>
<dbReference type="EMBL" id="ACOL01000188">
    <property type="protein sequence ID" value="EEQ81847.1"/>
    <property type="molecule type" value="Genomic_DNA"/>
</dbReference>
<reference evidence="1 2" key="1">
    <citation type="journal article" date="2009" name="PLoS Pathog.">
        <title>Genomic analyses of the microsporidian Nosema ceranae, an emergent pathogen of honey bees.</title>
        <authorList>
            <person name="Cornman R.S."/>
            <person name="Chen Y.P."/>
            <person name="Schatz M.C."/>
            <person name="Street C."/>
            <person name="Zhao Y."/>
            <person name="Desany B."/>
            <person name="Egholm M."/>
            <person name="Hutchison S."/>
            <person name="Pettis J.S."/>
            <person name="Lipkin W.I."/>
            <person name="Evans J.D."/>
        </authorList>
    </citation>
    <scope>NUCLEOTIDE SEQUENCE [LARGE SCALE GENOMIC DNA]</scope>
    <source>
        <strain evidence="1 2">BRL01</strain>
    </source>
</reference>
<sequence length="320" mass="38670">MIYTFARLSIFVIQSRQINPIEDGKQCCELAYIKDIFNNIKVWDGQTVFENFEKFVKCREYSVTALLEQSKENFSVFFNLYNKSIDCSKNKITSRNLIRKLKRNKHFKLTFQHYKIVFNTIYNKNKNKFIKALKNADSNDIRNKSFLKIYCAFRKIFYAICEKIQQKNERKLKTKAKMKNLPRLTENAKLLNQIEKSFLFFPAVNYHKGIQTLDLYKFLYYLETNLTKVEDSNVANDFKKHWTKIHETKGYDNLQALDLYYVYDSYFYLFDSRLSYLCSIFQQVVKMQIRDLEKKLDIDLNLKKNYIFFLRLFFRITKIK</sequence>
<dbReference type="VEuPathDB" id="MicrosporidiaDB:NCER_101561"/>
<dbReference type="KEGG" id="nce:NCER_101561"/>
<dbReference type="AlphaFoldDB" id="C4VAA6"/>
<protein>
    <submittedName>
        <fullName evidence="1">Uncharacterized protein</fullName>
    </submittedName>
</protein>
<gene>
    <name evidence="1" type="ORF">NCER_101561</name>
</gene>
<dbReference type="Proteomes" id="UP000009082">
    <property type="component" value="Unassembled WGS sequence"/>
</dbReference>
<comment type="caution">
    <text evidence="1">The sequence shown here is derived from an EMBL/GenBank/DDBJ whole genome shotgun (WGS) entry which is preliminary data.</text>
</comment>
<evidence type="ECO:0000313" key="2">
    <source>
        <dbReference type="Proteomes" id="UP000009082"/>
    </source>
</evidence>
<accession>C4VAA6</accession>
<proteinExistence type="predicted"/>
<evidence type="ECO:0000313" key="1">
    <source>
        <dbReference type="EMBL" id="EEQ81847.1"/>
    </source>
</evidence>